<dbReference type="EMBL" id="JBHUEL010000011">
    <property type="protein sequence ID" value="MFD1768011.1"/>
    <property type="molecule type" value="Genomic_DNA"/>
</dbReference>
<keyword evidence="6 8" id="KW-1133">Transmembrane helix</keyword>
<keyword evidence="5 8" id="KW-0812">Transmembrane</keyword>
<comment type="similarity">
    <text evidence="2">Belongs to the major facilitator superfamily. EmrB family.</text>
</comment>
<dbReference type="Gene3D" id="1.20.1720.10">
    <property type="entry name" value="Multidrug resistance protein D"/>
    <property type="match status" value="1"/>
</dbReference>
<evidence type="ECO:0000256" key="2">
    <source>
        <dbReference type="ARBA" id="ARBA00008537"/>
    </source>
</evidence>
<reference evidence="11" key="1">
    <citation type="journal article" date="2019" name="Int. J. Syst. Evol. Microbiol.">
        <title>The Global Catalogue of Microorganisms (GCM) 10K type strain sequencing project: providing services to taxonomists for standard genome sequencing and annotation.</title>
        <authorList>
            <consortium name="The Broad Institute Genomics Platform"/>
            <consortium name="The Broad Institute Genome Sequencing Center for Infectious Disease"/>
            <person name="Wu L."/>
            <person name="Ma J."/>
        </authorList>
    </citation>
    <scope>NUCLEOTIDE SEQUENCE [LARGE SCALE GENOMIC DNA]</scope>
    <source>
        <strain evidence="11">CGMCC 1.12449</strain>
    </source>
</reference>
<evidence type="ECO:0000256" key="6">
    <source>
        <dbReference type="ARBA" id="ARBA00022989"/>
    </source>
</evidence>
<proteinExistence type="inferred from homology"/>
<dbReference type="PANTHER" id="PTHR42718:SF9">
    <property type="entry name" value="MAJOR FACILITATOR SUPERFAMILY MULTIDRUG TRANSPORTER MFSC"/>
    <property type="match status" value="1"/>
</dbReference>
<dbReference type="PROSITE" id="PS50850">
    <property type="entry name" value="MFS"/>
    <property type="match status" value="1"/>
</dbReference>
<evidence type="ECO:0000256" key="4">
    <source>
        <dbReference type="ARBA" id="ARBA00022475"/>
    </source>
</evidence>
<feature type="transmembrane region" description="Helical" evidence="8">
    <location>
        <begin position="21"/>
        <end position="44"/>
    </location>
</feature>
<protein>
    <submittedName>
        <fullName evidence="10">DHA2 family efflux MFS transporter permease subunit</fullName>
    </submittedName>
</protein>
<evidence type="ECO:0000256" key="8">
    <source>
        <dbReference type="SAM" id="Phobius"/>
    </source>
</evidence>
<feature type="transmembrane region" description="Helical" evidence="8">
    <location>
        <begin position="244"/>
        <end position="263"/>
    </location>
</feature>
<dbReference type="Proteomes" id="UP001597215">
    <property type="component" value="Unassembled WGS sequence"/>
</dbReference>
<feature type="transmembrane region" description="Helical" evidence="8">
    <location>
        <begin position="347"/>
        <end position="366"/>
    </location>
</feature>
<feature type="transmembrane region" description="Helical" evidence="8">
    <location>
        <begin position="151"/>
        <end position="173"/>
    </location>
</feature>
<comment type="subcellular location">
    <subcellularLocation>
        <location evidence="1">Cell membrane</location>
        <topology evidence="1">Multi-pass membrane protein</topology>
    </subcellularLocation>
</comment>
<evidence type="ECO:0000256" key="3">
    <source>
        <dbReference type="ARBA" id="ARBA00022448"/>
    </source>
</evidence>
<keyword evidence="11" id="KW-1185">Reference proteome</keyword>
<feature type="transmembrane region" description="Helical" evidence="8">
    <location>
        <begin position="64"/>
        <end position="86"/>
    </location>
</feature>
<dbReference type="PANTHER" id="PTHR42718">
    <property type="entry name" value="MAJOR FACILITATOR SUPERFAMILY MULTIDRUG TRANSPORTER MFSC"/>
    <property type="match status" value="1"/>
</dbReference>
<evidence type="ECO:0000259" key="9">
    <source>
        <dbReference type="PROSITE" id="PS50850"/>
    </source>
</evidence>
<gene>
    <name evidence="10" type="ORF">ACFSAG_14290</name>
</gene>
<feature type="transmembrane region" description="Helical" evidence="8">
    <location>
        <begin position="318"/>
        <end position="340"/>
    </location>
</feature>
<feature type="transmembrane region" description="Helical" evidence="8">
    <location>
        <begin position="93"/>
        <end position="112"/>
    </location>
</feature>
<evidence type="ECO:0000256" key="1">
    <source>
        <dbReference type="ARBA" id="ARBA00004651"/>
    </source>
</evidence>
<evidence type="ECO:0000313" key="11">
    <source>
        <dbReference type="Proteomes" id="UP001597215"/>
    </source>
</evidence>
<evidence type="ECO:0000313" key="10">
    <source>
        <dbReference type="EMBL" id="MFD1768011.1"/>
    </source>
</evidence>
<dbReference type="InterPro" id="IPR011701">
    <property type="entry name" value="MFS"/>
</dbReference>
<feature type="transmembrane region" description="Helical" evidence="8">
    <location>
        <begin position="372"/>
        <end position="400"/>
    </location>
</feature>
<dbReference type="SUPFAM" id="SSF103473">
    <property type="entry name" value="MFS general substrate transporter"/>
    <property type="match status" value="1"/>
</dbReference>
<evidence type="ECO:0000256" key="5">
    <source>
        <dbReference type="ARBA" id="ARBA00022692"/>
    </source>
</evidence>
<evidence type="ECO:0000256" key="7">
    <source>
        <dbReference type="ARBA" id="ARBA00023136"/>
    </source>
</evidence>
<accession>A0ABW4MIK0</accession>
<dbReference type="InterPro" id="IPR036259">
    <property type="entry name" value="MFS_trans_sf"/>
</dbReference>
<feature type="transmembrane region" description="Helical" evidence="8">
    <location>
        <begin position="213"/>
        <end position="232"/>
    </location>
</feature>
<feature type="transmembrane region" description="Helical" evidence="8">
    <location>
        <begin position="284"/>
        <end position="306"/>
    </location>
</feature>
<keyword evidence="3" id="KW-0813">Transport</keyword>
<name>A0ABW4MIK0_9SPHN</name>
<dbReference type="NCBIfam" id="TIGR00711">
    <property type="entry name" value="efflux_EmrB"/>
    <property type="match status" value="1"/>
</dbReference>
<feature type="domain" description="Major facilitator superfamily (MFS) profile" evidence="9">
    <location>
        <begin position="27"/>
        <end position="510"/>
    </location>
</feature>
<feature type="transmembrane region" description="Helical" evidence="8">
    <location>
        <begin position="412"/>
        <end position="433"/>
    </location>
</feature>
<dbReference type="InterPro" id="IPR020846">
    <property type="entry name" value="MFS_dom"/>
</dbReference>
<feature type="transmembrane region" description="Helical" evidence="8">
    <location>
        <begin position="179"/>
        <end position="201"/>
    </location>
</feature>
<dbReference type="CDD" id="cd17503">
    <property type="entry name" value="MFS_LmrB_MDR_like"/>
    <property type="match status" value="1"/>
</dbReference>
<keyword evidence="4" id="KW-1003">Cell membrane</keyword>
<feature type="transmembrane region" description="Helical" evidence="8">
    <location>
        <begin position="483"/>
        <end position="505"/>
    </location>
</feature>
<dbReference type="RefSeq" id="WP_381516154.1">
    <property type="nucleotide sequence ID" value="NZ_JBHUEL010000011.1"/>
</dbReference>
<dbReference type="Pfam" id="PF07690">
    <property type="entry name" value="MFS_1"/>
    <property type="match status" value="2"/>
</dbReference>
<sequence>MANPGQTVDGSAASSPVPLTGLALFLAAFALALCNFIVVLDITIANVSVPHISGGLAVSPSQGLWVLTSYAVAEAITVPLTGWLAARFGTVRTLILCVAGFGLSSFLCGISPSIELLVLSRVLQGLSGGPIMPLTQAMLTRIFPPEKVPMAMGLWATTTIAAPIFGPILGGWISDNWSWHWIFFINLPVIAFCLLTFMRSLGRYETAIARPPLDKTGLFLLIVWVSAFQIMLETGREHDWFNSDIVVVMAIIAAIGFAAFVIWEWYEPHPVVNIRLLRDRTLAAATLAMSLGYGAFFATVVLVPLWMQQALGYNATNAGLVTGFQGVLAILVAPLAAGLLNRVDVRLTVSLGMLWLGLTTLLRLAWNTESTFWALAMPQLLQGLGMPFFFVGLSALSIAAVRTDQVASAAGIVTFSRTVAGAVATAIASTLWVNNARVQRTEFVQGINDANGAAAAMQDAGLTPGQNYSALEGIVEIQALTGAAHYVFMLSFAIFLISVLAVWLAPRPAKALSPGEAH</sequence>
<dbReference type="InterPro" id="IPR004638">
    <property type="entry name" value="EmrB-like"/>
</dbReference>
<dbReference type="Gene3D" id="1.20.1250.20">
    <property type="entry name" value="MFS general substrate transporter like domains"/>
    <property type="match status" value="1"/>
</dbReference>
<organism evidence="10 11">
    <name type="scientific">Sphingorhabdus buctiana</name>
    <dbReference type="NCBI Taxonomy" id="1508805"/>
    <lineage>
        <taxon>Bacteria</taxon>
        <taxon>Pseudomonadati</taxon>
        <taxon>Pseudomonadota</taxon>
        <taxon>Alphaproteobacteria</taxon>
        <taxon>Sphingomonadales</taxon>
        <taxon>Sphingomonadaceae</taxon>
        <taxon>Sphingorhabdus</taxon>
    </lineage>
</organism>
<comment type="caution">
    <text evidence="10">The sequence shown here is derived from an EMBL/GenBank/DDBJ whole genome shotgun (WGS) entry which is preliminary data.</text>
</comment>
<keyword evidence="7 8" id="KW-0472">Membrane</keyword>